<dbReference type="Pfam" id="PF01554">
    <property type="entry name" value="MatE"/>
    <property type="match status" value="1"/>
</dbReference>
<keyword evidence="3" id="KW-1133">Transmembrane helix</keyword>
<comment type="caution">
    <text evidence="4">The sequence shown here is derived from an EMBL/GenBank/DDBJ whole genome shotgun (WGS) entry which is preliminary data.</text>
</comment>
<evidence type="ECO:0000256" key="3">
    <source>
        <dbReference type="SAM" id="Phobius"/>
    </source>
</evidence>
<keyword evidence="5" id="KW-1185">Reference proteome</keyword>
<evidence type="ECO:0000256" key="1">
    <source>
        <dbReference type="ARBA" id="ARBA00010199"/>
    </source>
</evidence>
<comment type="similarity">
    <text evidence="1">Belongs to the multi antimicrobial extrusion (MATE) (TC 2.A.66.1) family.</text>
</comment>
<dbReference type="GO" id="GO:0005886">
    <property type="term" value="C:plasma membrane"/>
    <property type="evidence" value="ECO:0007669"/>
    <property type="project" value="TreeGrafter"/>
</dbReference>
<dbReference type="InterPro" id="IPR050222">
    <property type="entry name" value="MATE_MdtK"/>
</dbReference>
<name>A0A812IQH6_9DINO</name>
<protein>
    <submittedName>
        <fullName evidence="4">Slc47a1 protein</fullName>
    </submittedName>
</protein>
<dbReference type="GO" id="GO:0015297">
    <property type="term" value="F:antiporter activity"/>
    <property type="evidence" value="ECO:0007669"/>
    <property type="project" value="InterPro"/>
</dbReference>
<feature type="transmembrane region" description="Helical" evidence="3">
    <location>
        <begin position="100"/>
        <end position="119"/>
    </location>
</feature>
<dbReference type="OrthoDB" id="422231at2759"/>
<dbReference type="Proteomes" id="UP000601435">
    <property type="component" value="Unassembled WGS sequence"/>
</dbReference>
<organism evidence="4 5">
    <name type="scientific">Symbiodinium necroappetens</name>
    <dbReference type="NCBI Taxonomy" id="1628268"/>
    <lineage>
        <taxon>Eukaryota</taxon>
        <taxon>Sar</taxon>
        <taxon>Alveolata</taxon>
        <taxon>Dinophyceae</taxon>
        <taxon>Suessiales</taxon>
        <taxon>Symbiodiniaceae</taxon>
        <taxon>Symbiodinium</taxon>
    </lineage>
</organism>
<feature type="transmembrane region" description="Helical" evidence="3">
    <location>
        <begin position="66"/>
        <end position="88"/>
    </location>
</feature>
<keyword evidence="3" id="KW-0812">Transmembrane</keyword>
<feature type="transmembrane region" description="Helical" evidence="3">
    <location>
        <begin position="167"/>
        <end position="189"/>
    </location>
</feature>
<evidence type="ECO:0000256" key="2">
    <source>
        <dbReference type="ARBA" id="ARBA00022448"/>
    </source>
</evidence>
<evidence type="ECO:0000313" key="4">
    <source>
        <dbReference type="EMBL" id="CAE7170682.1"/>
    </source>
</evidence>
<dbReference type="AlphaFoldDB" id="A0A812IQH6"/>
<keyword evidence="2" id="KW-0813">Transport</keyword>
<dbReference type="GO" id="GO:0042910">
    <property type="term" value="F:xenobiotic transmembrane transporter activity"/>
    <property type="evidence" value="ECO:0007669"/>
    <property type="project" value="InterPro"/>
</dbReference>
<evidence type="ECO:0000313" key="5">
    <source>
        <dbReference type="Proteomes" id="UP000601435"/>
    </source>
</evidence>
<feature type="transmembrane region" description="Helical" evidence="3">
    <location>
        <begin position="140"/>
        <end position="161"/>
    </location>
</feature>
<feature type="transmembrane region" description="Helical" evidence="3">
    <location>
        <begin position="34"/>
        <end position="54"/>
    </location>
</feature>
<reference evidence="4" key="1">
    <citation type="submission" date="2021-02" db="EMBL/GenBank/DDBJ databases">
        <authorList>
            <person name="Dougan E. K."/>
            <person name="Rhodes N."/>
            <person name="Thang M."/>
            <person name="Chan C."/>
        </authorList>
    </citation>
    <scope>NUCLEOTIDE SEQUENCE</scope>
</reference>
<dbReference type="PANTHER" id="PTHR43298">
    <property type="entry name" value="MULTIDRUG RESISTANCE PROTEIN NORM-RELATED"/>
    <property type="match status" value="1"/>
</dbReference>
<dbReference type="PANTHER" id="PTHR43298:SF2">
    <property type="entry name" value="FMN_FAD EXPORTER YEEO-RELATED"/>
    <property type="match status" value="1"/>
</dbReference>
<dbReference type="EMBL" id="CAJNJA010002759">
    <property type="protein sequence ID" value="CAE7170682.1"/>
    <property type="molecule type" value="Genomic_DNA"/>
</dbReference>
<keyword evidence="3" id="KW-0472">Membrane</keyword>
<accession>A0A812IQH6</accession>
<sequence length="216" mass="23566">MCSEWWFWEICALLVGYLGPAALAAHVATMNMVTILVMPSIALGEAASTVVGNAIGARLPRKAKSLAWLCVGLDAVMWTCLAITVLLTKGFVAHLLTSDAALQSMVQTLLAIYLWAGYPDNISNVIGSTLRGMGKQKAPVLVYLFSLYFVMLPAGCTMTWPCHMGVQGMWFSMPIGTGLVTFLFGILLWKVDWEQCVWESDERLRVAARKEGQSAA</sequence>
<proteinExistence type="inferred from homology"/>
<gene>
    <name evidence="4" type="primary">slc47a1</name>
    <name evidence="4" type="ORF">SNEC2469_LOCUS488</name>
</gene>
<dbReference type="InterPro" id="IPR002528">
    <property type="entry name" value="MATE_fam"/>
</dbReference>